<dbReference type="SUPFAM" id="SSF52788">
    <property type="entry name" value="Phosphotyrosine protein phosphatases I"/>
    <property type="match status" value="1"/>
</dbReference>
<dbReference type="Gene3D" id="3.40.50.2300">
    <property type="match status" value="1"/>
</dbReference>
<dbReference type="Proteomes" id="UP000192611">
    <property type="component" value="Unassembled WGS sequence"/>
</dbReference>
<name>A0A1W9S078_9BACT</name>
<gene>
    <name evidence="1" type="ORF">B6D57_04155</name>
</gene>
<dbReference type="AlphaFoldDB" id="A0A1W9S078"/>
<evidence type="ECO:0000313" key="2">
    <source>
        <dbReference type="Proteomes" id="UP000192611"/>
    </source>
</evidence>
<protein>
    <recommendedName>
        <fullName evidence="3">Phosphotyrosine protein phosphatase I domain-containing protein</fullName>
    </recommendedName>
</protein>
<dbReference type="EMBL" id="NATQ01000082">
    <property type="protein sequence ID" value="OQX90248.1"/>
    <property type="molecule type" value="Genomic_DNA"/>
</dbReference>
<reference evidence="2" key="1">
    <citation type="submission" date="2017-03" db="EMBL/GenBank/DDBJ databases">
        <title>Novel pathways for hydrocarbon cycling and metabolic interdependencies in hydrothermal sediment communities.</title>
        <authorList>
            <person name="Dombrowski N."/>
            <person name="Seitz K."/>
            <person name="Teske A."/>
            <person name="Baker B."/>
        </authorList>
    </citation>
    <scope>NUCLEOTIDE SEQUENCE [LARGE SCALE GENOMIC DNA]</scope>
</reference>
<feature type="non-terminal residue" evidence="1">
    <location>
        <position position="1"/>
    </location>
</feature>
<organism evidence="1 2">
    <name type="scientific">Candidatus Coatesbacteria bacterium 4484_99</name>
    <dbReference type="NCBI Taxonomy" id="1970774"/>
    <lineage>
        <taxon>Bacteria</taxon>
        <taxon>Candidatus Coatesiibacteriota</taxon>
    </lineage>
</organism>
<evidence type="ECO:0008006" key="3">
    <source>
        <dbReference type="Google" id="ProtNLM"/>
    </source>
</evidence>
<sequence length="104" mass="12481">EFKRETLYKSDLILVMDKEHLQFFDDELLDRTFLLSNFAHSLRKWCVESGDMELELSDIEEDINDPYGKDIDEYRLCREIIKEYIDIIIERIKIARKSEMEDGG</sequence>
<accession>A0A1W9S078</accession>
<comment type="caution">
    <text evidence="1">The sequence shown here is derived from an EMBL/GenBank/DDBJ whole genome shotgun (WGS) entry which is preliminary data.</text>
</comment>
<dbReference type="InterPro" id="IPR036196">
    <property type="entry name" value="Ptyr_pPase_sf"/>
</dbReference>
<evidence type="ECO:0000313" key="1">
    <source>
        <dbReference type="EMBL" id="OQX90248.1"/>
    </source>
</evidence>
<proteinExistence type="predicted"/>